<dbReference type="Proteomes" id="UP001257948">
    <property type="component" value="Unassembled WGS sequence"/>
</dbReference>
<dbReference type="InterPro" id="IPR003018">
    <property type="entry name" value="GAF"/>
</dbReference>
<dbReference type="InterPro" id="IPR029016">
    <property type="entry name" value="GAF-like_dom_sf"/>
</dbReference>
<evidence type="ECO:0000259" key="6">
    <source>
        <dbReference type="PROSITE" id="PS50921"/>
    </source>
</evidence>
<dbReference type="Pfam" id="PF13185">
    <property type="entry name" value="GAF_2"/>
    <property type="match status" value="1"/>
</dbReference>
<keyword evidence="1" id="KW-0808">Transferase</keyword>
<evidence type="ECO:0000256" key="1">
    <source>
        <dbReference type="ARBA" id="ARBA00022679"/>
    </source>
</evidence>
<keyword evidence="2" id="KW-0418">Kinase</keyword>
<keyword evidence="8" id="KW-1185">Reference proteome</keyword>
<keyword evidence="4" id="KW-0804">Transcription</keyword>
<dbReference type="PROSITE" id="PS50921">
    <property type="entry name" value="ANTAR"/>
    <property type="match status" value="1"/>
</dbReference>
<dbReference type="EMBL" id="JAVTLL010000041">
    <property type="protein sequence ID" value="MDT7846927.1"/>
    <property type="molecule type" value="Genomic_DNA"/>
</dbReference>
<reference evidence="8" key="1">
    <citation type="submission" date="2023-07" db="EMBL/GenBank/DDBJ databases">
        <title>Draft genome sequence of the endophytic actinobacterium Streptomyces justiciae WPN32, a potential antibiotic producer.</title>
        <authorList>
            <person name="Yasawong M."/>
            <person name="Pana W."/>
            <person name="Ganta P."/>
            <person name="Santapan N."/>
            <person name="Songngamsuk T."/>
            <person name="Phatcharaharikarn M."/>
            <person name="Kerdtoob S."/>
            <person name="Nantapong N."/>
        </authorList>
    </citation>
    <scope>NUCLEOTIDE SEQUENCE [LARGE SCALE GENOMIC DNA]</scope>
    <source>
        <strain evidence="8">WPN32</strain>
    </source>
</reference>
<dbReference type="Pfam" id="PF03861">
    <property type="entry name" value="ANTAR"/>
    <property type="match status" value="1"/>
</dbReference>
<organism evidence="7 8">
    <name type="scientific">Streptomyces justiciae</name>
    <dbReference type="NCBI Taxonomy" id="2780140"/>
    <lineage>
        <taxon>Bacteria</taxon>
        <taxon>Bacillati</taxon>
        <taxon>Actinomycetota</taxon>
        <taxon>Actinomycetes</taxon>
        <taxon>Kitasatosporales</taxon>
        <taxon>Streptomycetaceae</taxon>
        <taxon>Streptomyces</taxon>
    </lineage>
</organism>
<dbReference type="SMART" id="SM00065">
    <property type="entry name" value="GAF"/>
    <property type="match status" value="1"/>
</dbReference>
<dbReference type="SUPFAM" id="SSF52172">
    <property type="entry name" value="CheY-like"/>
    <property type="match status" value="1"/>
</dbReference>
<proteinExistence type="predicted"/>
<dbReference type="InterPro" id="IPR011006">
    <property type="entry name" value="CheY-like_superfamily"/>
</dbReference>
<dbReference type="SMART" id="SM01012">
    <property type="entry name" value="ANTAR"/>
    <property type="match status" value="1"/>
</dbReference>
<dbReference type="InterPro" id="IPR036388">
    <property type="entry name" value="WH-like_DNA-bd_sf"/>
</dbReference>
<feature type="region of interest" description="Disordered" evidence="5">
    <location>
        <begin position="236"/>
        <end position="269"/>
    </location>
</feature>
<gene>
    <name evidence="7" type="ORF">RQC66_40045</name>
</gene>
<evidence type="ECO:0000256" key="4">
    <source>
        <dbReference type="ARBA" id="ARBA00023163"/>
    </source>
</evidence>
<name>A0ABU3M5Y7_9ACTN</name>
<dbReference type="SUPFAM" id="SSF55781">
    <property type="entry name" value="GAF domain-like"/>
    <property type="match status" value="1"/>
</dbReference>
<evidence type="ECO:0000256" key="2">
    <source>
        <dbReference type="ARBA" id="ARBA00022777"/>
    </source>
</evidence>
<keyword evidence="3" id="KW-0805">Transcription regulation</keyword>
<evidence type="ECO:0000256" key="5">
    <source>
        <dbReference type="SAM" id="MobiDB-lite"/>
    </source>
</evidence>
<sequence length="269" mass="29255">MTDEHPVGPARGERVLARIQTLLVEADRLEDFLQELVTLAAHSLPIEVYCSVTLAADGRDHPYTAAASHEIVDRFDQQQYAVGEGPCLQTLRTGRPNHVADVDQERRFGAFPDLARDNGLRSMLALPLIPPRQQVSGVMNLYSTEPGGFTRQVREEAAVFAGHASGALGVALKIAGHLQFSLDLQNAIASRTVIDQALGILMAQERCSAERAFEILTRASQQRNVKLRDLAHDLVESVGGRPPRAHPPTPRRGPPLGGRDDGFPPSDEG</sequence>
<dbReference type="RefSeq" id="WP_314207143.1">
    <property type="nucleotide sequence ID" value="NZ_JAVTLL010000041.1"/>
</dbReference>
<feature type="domain" description="ANTAR" evidence="6">
    <location>
        <begin position="174"/>
        <end position="235"/>
    </location>
</feature>
<protein>
    <submittedName>
        <fullName evidence="7">GAF and ANTAR domain-containing protein</fullName>
    </submittedName>
</protein>
<dbReference type="InterPro" id="IPR012074">
    <property type="entry name" value="GAF_ANTAR"/>
</dbReference>
<evidence type="ECO:0000313" key="8">
    <source>
        <dbReference type="Proteomes" id="UP001257948"/>
    </source>
</evidence>
<evidence type="ECO:0000256" key="3">
    <source>
        <dbReference type="ARBA" id="ARBA00023015"/>
    </source>
</evidence>
<accession>A0ABU3M5Y7</accession>
<dbReference type="Gene3D" id="1.10.10.10">
    <property type="entry name" value="Winged helix-like DNA-binding domain superfamily/Winged helix DNA-binding domain"/>
    <property type="match status" value="1"/>
</dbReference>
<evidence type="ECO:0000313" key="7">
    <source>
        <dbReference type="EMBL" id="MDT7846927.1"/>
    </source>
</evidence>
<dbReference type="Gene3D" id="3.30.450.40">
    <property type="match status" value="1"/>
</dbReference>
<comment type="caution">
    <text evidence="7">The sequence shown here is derived from an EMBL/GenBank/DDBJ whole genome shotgun (WGS) entry which is preliminary data.</text>
</comment>
<dbReference type="PIRSF" id="PIRSF036625">
    <property type="entry name" value="GAF_ANTAR"/>
    <property type="match status" value="1"/>
</dbReference>
<dbReference type="InterPro" id="IPR005561">
    <property type="entry name" value="ANTAR"/>
</dbReference>